<keyword evidence="1" id="KW-0812">Transmembrane</keyword>
<name>A0A0A9G1D3_ARUDO</name>
<sequence length="51" mass="5846">MSKVHCFYSDVELLLDYMFHLITEILPSIIMCVLVACSFRETTKSAVVKYG</sequence>
<feature type="transmembrane region" description="Helical" evidence="1">
    <location>
        <begin position="17"/>
        <end position="39"/>
    </location>
</feature>
<reference evidence="2" key="2">
    <citation type="journal article" date="2015" name="Data Brief">
        <title>Shoot transcriptome of the giant reed, Arundo donax.</title>
        <authorList>
            <person name="Barrero R.A."/>
            <person name="Guerrero F.D."/>
            <person name="Moolhuijzen P."/>
            <person name="Goolsby J.A."/>
            <person name="Tidwell J."/>
            <person name="Bellgard S.E."/>
            <person name="Bellgard M.I."/>
        </authorList>
    </citation>
    <scope>NUCLEOTIDE SEQUENCE</scope>
    <source>
        <tissue evidence="2">Shoot tissue taken approximately 20 cm above the soil surface</tissue>
    </source>
</reference>
<evidence type="ECO:0000313" key="2">
    <source>
        <dbReference type="EMBL" id="JAE17279.1"/>
    </source>
</evidence>
<reference evidence="2" key="1">
    <citation type="submission" date="2014-09" db="EMBL/GenBank/DDBJ databases">
        <authorList>
            <person name="Magalhaes I.L.F."/>
            <person name="Oliveira U."/>
            <person name="Santos F.R."/>
            <person name="Vidigal T.H.D.A."/>
            <person name="Brescovit A.D."/>
            <person name="Santos A.J."/>
        </authorList>
    </citation>
    <scope>NUCLEOTIDE SEQUENCE</scope>
    <source>
        <tissue evidence="2">Shoot tissue taken approximately 20 cm above the soil surface</tissue>
    </source>
</reference>
<protein>
    <submittedName>
        <fullName evidence="2">Uncharacterized protein</fullName>
    </submittedName>
</protein>
<dbReference type="EMBL" id="GBRH01180617">
    <property type="protein sequence ID" value="JAE17279.1"/>
    <property type="molecule type" value="Transcribed_RNA"/>
</dbReference>
<proteinExistence type="predicted"/>
<keyword evidence="1" id="KW-1133">Transmembrane helix</keyword>
<dbReference type="AlphaFoldDB" id="A0A0A9G1D3"/>
<evidence type="ECO:0000256" key="1">
    <source>
        <dbReference type="SAM" id="Phobius"/>
    </source>
</evidence>
<accession>A0A0A9G1D3</accession>
<keyword evidence="1" id="KW-0472">Membrane</keyword>
<organism evidence="2">
    <name type="scientific">Arundo donax</name>
    <name type="common">Giant reed</name>
    <name type="synonym">Donax arundinaceus</name>
    <dbReference type="NCBI Taxonomy" id="35708"/>
    <lineage>
        <taxon>Eukaryota</taxon>
        <taxon>Viridiplantae</taxon>
        <taxon>Streptophyta</taxon>
        <taxon>Embryophyta</taxon>
        <taxon>Tracheophyta</taxon>
        <taxon>Spermatophyta</taxon>
        <taxon>Magnoliopsida</taxon>
        <taxon>Liliopsida</taxon>
        <taxon>Poales</taxon>
        <taxon>Poaceae</taxon>
        <taxon>PACMAD clade</taxon>
        <taxon>Arundinoideae</taxon>
        <taxon>Arundineae</taxon>
        <taxon>Arundo</taxon>
    </lineage>
</organism>